<dbReference type="Gene3D" id="3.80.10.10">
    <property type="entry name" value="Ribonuclease Inhibitor"/>
    <property type="match status" value="1"/>
</dbReference>
<gene>
    <name evidence="1" type="ORF">SISSUDRAFT_1127644</name>
</gene>
<protein>
    <recommendedName>
        <fullName evidence="3">F-box domain-containing protein</fullName>
    </recommendedName>
</protein>
<name>A0A166ETB2_9AGAM</name>
<dbReference type="Proteomes" id="UP000076798">
    <property type="component" value="Unassembled WGS sequence"/>
</dbReference>
<dbReference type="STRING" id="1314776.A0A166ETB2"/>
<dbReference type="InterPro" id="IPR032675">
    <property type="entry name" value="LRR_dom_sf"/>
</dbReference>
<evidence type="ECO:0000313" key="2">
    <source>
        <dbReference type="Proteomes" id="UP000076798"/>
    </source>
</evidence>
<evidence type="ECO:0008006" key="3">
    <source>
        <dbReference type="Google" id="ProtNLM"/>
    </source>
</evidence>
<keyword evidence="2" id="KW-1185">Reference proteome</keyword>
<accession>A0A166ETB2</accession>
<organism evidence="1 2">
    <name type="scientific">Sistotremastrum suecicum HHB10207 ss-3</name>
    <dbReference type="NCBI Taxonomy" id="1314776"/>
    <lineage>
        <taxon>Eukaryota</taxon>
        <taxon>Fungi</taxon>
        <taxon>Dikarya</taxon>
        <taxon>Basidiomycota</taxon>
        <taxon>Agaricomycotina</taxon>
        <taxon>Agaricomycetes</taxon>
        <taxon>Sistotremastrales</taxon>
        <taxon>Sistotremastraceae</taxon>
        <taxon>Sistotremastrum</taxon>
    </lineage>
</organism>
<dbReference type="EMBL" id="KV428039">
    <property type="protein sequence ID" value="KZT39920.1"/>
    <property type="molecule type" value="Genomic_DNA"/>
</dbReference>
<sequence>MPGSYYVQESRFWRVPELIAEVLDYLRNADLGTCARISHTVSHEALRKLYKEGVSLQDILAILGPVARGAIRGEMMFTKKPLFHEWQRFCYYAQFVESLSCKDVMKGISDEAFLDILLIVPPGGVIFPRLRVLEWGESRSSGMRRFNVFITASLRELVLLSPMRLLPSVFSTVSRSSPHLRRLLVKIPDRLTVVPAQIQEQLATALATFRHLQQVEIPSAFLTAEVLRWLSEKHHLATVSIHSYPHTYMQPCPLKDEPVRLAYAPFPSLTHLTCDIDILFIGGGKLLVVPSIRKLHLHIPVNISEKRLKSCAALFASKCDDLESLSLLIRRPMALGDYPSPITENILKVFLRAMPRLLSLDIDDVRPVSITAPELEQLAPLCHNLVELNLCVHALGPPIDNSPDLGSLIPFAKHCLDLEVLGIYMDATDVPDHSPISFATFTRLRQLNVYYNMEIIYERGVAEYLCQFLSPDTRVHIKPATRPETAVDLADSSERVRVLARRWEDVDKLLVEHEPLRALLAPAYTRVRMADKILDNMSRGGRTAPGFNRWDINPLSGTNYLWGT</sequence>
<evidence type="ECO:0000313" key="1">
    <source>
        <dbReference type="EMBL" id="KZT39920.1"/>
    </source>
</evidence>
<dbReference type="AlphaFoldDB" id="A0A166ETB2"/>
<reference evidence="1 2" key="1">
    <citation type="journal article" date="2016" name="Mol. Biol. Evol.">
        <title>Comparative Genomics of Early-Diverging Mushroom-Forming Fungi Provides Insights into the Origins of Lignocellulose Decay Capabilities.</title>
        <authorList>
            <person name="Nagy L.G."/>
            <person name="Riley R."/>
            <person name="Tritt A."/>
            <person name="Adam C."/>
            <person name="Daum C."/>
            <person name="Floudas D."/>
            <person name="Sun H."/>
            <person name="Yadav J.S."/>
            <person name="Pangilinan J."/>
            <person name="Larsson K.H."/>
            <person name="Matsuura K."/>
            <person name="Barry K."/>
            <person name="Labutti K."/>
            <person name="Kuo R."/>
            <person name="Ohm R.A."/>
            <person name="Bhattacharya S.S."/>
            <person name="Shirouzu T."/>
            <person name="Yoshinaga Y."/>
            <person name="Martin F.M."/>
            <person name="Grigoriev I.V."/>
            <person name="Hibbett D.S."/>
        </authorList>
    </citation>
    <scope>NUCLEOTIDE SEQUENCE [LARGE SCALE GENOMIC DNA]</scope>
    <source>
        <strain evidence="1 2">HHB10207 ss-3</strain>
    </source>
</reference>
<dbReference type="OrthoDB" id="2447803at2759"/>
<proteinExistence type="predicted"/>
<dbReference type="SUPFAM" id="SSF52047">
    <property type="entry name" value="RNI-like"/>
    <property type="match status" value="1"/>
</dbReference>